<protein>
    <submittedName>
        <fullName evidence="2">Uncharacterized protein</fullName>
    </submittedName>
</protein>
<feature type="transmembrane region" description="Helical" evidence="1">
    <location>
        <begin position="6"/>
        <end position="25"/>
    </location>
</feature>
<reference evidence="2 3" key="1">
    <citation type="journal article" date="2021" name="Elife">
        <title>Chloroplast acquisition without the gene transfer in kleptoplastic sea slugs, Plakobranchus ocellatus.</title>
        <authorList>
            <person name="Maeda T."/>
            <person name="Takahashi S."/>
            <person name="Yoshida T."/>
            <person name="Shimamura S."/>
            <person name="Takaki Y."/>
            <person name="Nagai Y."/>
            <person name="Toyoda A."/>
            <person name="Suzuki Y."/>
            <person name="Arimoto A."/>
            <person name="Ishii H."/>
            <person name="Satoh N."/>
            <person name="Nishiyama T."/>
            <person name="Hasebe M."/>
            <person name="Maruyama T."/>
            <person name="Minagawa J."/>
            <person name="Obokata J."/>
            <person name="Shigenobu S."/>
        </authorList>
    </citation>
    <scope>NUCLEOTIDE SEQUENCE [LARGE SCALE GENOMIC DNA]</scope>
</reference>
<dbReference type="AlphaFoldDB" id="A0AAV4JK66"/>
<evidence type="ECO:0000313" key="2">
    <source>
        <dbReference type="EMBL" id="GFS22118.1"/>
    </source>
</evidence>
<organism evidence="2 3">
    <name type="scientific">Elysia marginata</name>
    <dbReference type="NCBI Taxonomy" id="1093978"/>
    <lineage>
        <taxon>Eukaryota</taxon>
        <taxon>Metazoa</taxon>
        <taxon>Spiralia</taxon>
        <taxon>Lophotrochozoa</taxon>
        <taxon>Mollusca</taxon>
        <taxon>Gastropoda</taxon>
        <taxon>Heterobranchia</taxon>
        <taxon>Euthyneura</taxon>
        <taxon>Panpulmonata</taxon>
        <taxon>Sacoglossa</taxon>
        <taxon>Placobranchoidea</taxon>
        <taxon>Plakobranchidae</taxon>
        <taxon>Elysia</taxon>
    </lineage>
</organism>
<dbReference type="Proteomes" id="UP000762676">
    <property type="component" value="Unassembled WGS sequence"/>
</dbReference>
<accession>A0AAV4JK66</accession>
<proteinExistence type="predicted"/>
<comment type="caution">
    <text evidence="2">The sequence shown here is derived from an EMBL/GenBank/DDBJ whole genome shotgun (WGS) entry which is preliminary data.</text>
</comment>
<sequence>MSDFELLLVGGIVIACIYVLYRWCFKTGQDNVSDRNQRVTVGKTPISSAFPQTGRRVQTNFLGTIDLDQTVFRYDTSEDGLVLPQLESFNRRKGNTLDLHYLSWNNAKTHVIDFLNERQEGTCETLGVN</sequence>
<keyword evidence="1" id="KW-1133">Transmembrane helix</keyword>
<keyword evidence="1" id="KW-0472">Membrane</keyword>
<keyword evidence="3" id="KW-1185">Reference proteome</keyword>
<evidence type="ECO:0000313" key="3">
    <source>
        <dbReference type="Proteomes" id="UP000762676"/>
    </source>
</evidence>
<dbReference type="EMBL" id="BMAT01010193">
    <property type="protein sequence ID" value="GFS22118.1"/>
    <property type="molecule type" value="Genomic_DNA"/>
</dbReference>
<gene>
    <name evidence="2" type="ORF">ElyMa_005100700</name>
</gene>
<keyword evidence="1" id="KW-0812">Transmembrane</keyword>
<evidence type="ECO:0000256" key="1">
    <source>
        <dbReference type="SAM" id="Phobius"/>
    </source>
</evidence>
<name>A0AAV4JK66_9GAST</name>